<sequence length="48" mass="5266">MAEETKTTKTEAVTEQVATVLVKDDVTFTITDPNLVSAFLTSGYEIKE</sequence>
<evidence type="ECO:0000313" key="1">
    <source>
        <dbReference type="EMBL" id="ASN72603.1"/>
    </source>
</evidence>
<reference evidence="1" key="1">
    <citation type="submission" date="2017-06" db="EMBL/GenBank/DDBJ databases">
        <title>Novel phages from South African skin metaviromes.</title>
        <authorList>
            <person name="van Zyl L.J."/>
            <person name="Abrahams Y."/>
            <person name="Stander E.A."/>
            <person name="Kirby B.M."/>
            <person name="Clavaud C."/>
            <person name="Farcet C."/>
            <person name="Breton L."/>
            <person name="Trindade M.I."/>
        </authorList>
    </citation>
    <scope>NUCLEOTIDE SEQUENCE</scope>
</reference>
<organism evidence="1">
    <name type="scientific">uncultured Caudovirales phage</name>
    <dbReference type="NCBI Taxonomy" id="2100421"/>
    <lineage>
        <taxon>Viruses</taxon>
        <taxon>Duplodnaviria</taxon>
        <taxon>Heunggongvirae</taxon>
        <taxon>Uroviricota</taxon>
        <taxon>Caudoviricetes</taxon>
        <taxon>Peduoviridae</taxon>
        <taxon>Maltschvirus</taxon>
        <taxon>Maltschvirus maltsch</taxon>
    </lineage>
</organism>
<accession>A0A2H4JEJ5</accession>
<proteinExistence type="predicted"/>
<dbReference type="EMBL" id="MF417961">
    <property type="protein sequence ID" value="ASN72603.1"/>
    <property type="molecule type" value="Genomic_DNA"/>
</dbReference>
<name>A0A2H4JEJ5_9CAUD</name>
<gene>
    <name evidence="1" type="ORF">10S15_10</name>
</gene>
<protein>
    <submittedName>
        <fullName evidence="1">Uncharacterized protein</fullName>
    </submittedName>
</protein>